<dbReference type="FunFam" id="1.20.1050.130:FF:000016">
    <property type="entry name" value="Glutathione S-transferase 1"/>
    <property type="match status" value="1"/>
</dbReference>
<organism evidence="9 10">
    <name type="scientific">Phanerochaete sordida</name>
    <dbReference type="NCBI Taxonomy" id="48140"/>
    <lineage>
        <taxon>Eukaryota</taxon>
        <taxon>Fungi</taxon>
        <taxon>Dikarya</taxon>
        <taxon>Basidiomycota</taxon>
        <taxon>Agaricomycotina</taxon>
        <taxon>Agaricomycetes</taxon>
        <taxon>Polyporales</taxon>
        <taxon>Phanerochaetaceae</taxon>
        <taxon>Phanerochaete</taxon>
    </lineage>
</organism>
<evidence type="ECO:0000256" key="1">
    <source>
        <dbReference type="ARBA" id="ARBA00007409"/>
    </source>
</evidence>
<dbReference type="OrthoDB" id="422574at2759"/>
<protein>
    <recommendedName>
        <fullName evidence="2">glutathione transferase</fullName>
        <ecNumber evidence="2">2.5.1.18</ecNumber>
    </recommendedName>
</protein>
<evidence type="ECO:0000313" key="9">
    <source>
        <dbReference type="EMBL" id="GJE90966.1"/>
    </source>
</evidence>
<dbReference type="Pfam" id="PF02798">
    <property type="entry name" value="GST_N"/>
    <property type="match status" value="1"/>
</dbReference>
<accession>A0A9P3G9V2</accession>
<dbReference type="GO" id="GO:0005737">
    <property type="term" value="C:cytoplasm"/>
    <property type="evidence" value="ECO:0007669"/>
    <property type="project" value="UniProtKB-ARBA"/>
</dbReference>
<evidence type="ECO:0000313" key="10">
    <source>
        <dbReference type="Proteomes" id="UP000703269"/>
    </source>
</evidence>
<sequence length="224" mass="25951">MSHGKQFTLYMHKVSPHGWKIVFVLAELGLTYEPKYIDTAKDEHKTAEFIKLNPNGRTPVLVDHANSDFVVWESNAMLQYIVDKYDSARTISIAPGTDEYYTQLQWLYFQGSGQGPYYGQAGWFTFYHHEKILSVIERYRNEVRRVLGVLESVLSTQKWLVGDKMTAADISFVSWNAVAIEHFVDPGFNFEREFPAAARWHSKMLSRPGIKSAWDQRLQFFAEL</sequence>
<keyword evidence="3" id="KW-0808">Transferase</keyword>
<dbReference type="SFLD" id="SFLDS00019">
    <property type="entry name" value="Glutathione_Transferase_(cytos"/>
    <property type="match status" value="1"/>
</dbReference>
<keyword evidence="10" id="KW-1185">Reference proteome</keyword>
<evidence type="ECO:0000256" key="5">
    <source>
        <dbReference type="ARBA" id="ARBA00060024"/>
    </source>
</evidence>
<evidence type="ECO:0000256" key="4">
    <source>
        <dbReference type="ARBA" id="ARBA00047960"/>
    </source>
</evidence>
<evidence type="ECO:0000256" key="6">
    <source>
        <dbReference type="RuleBase" id="RU003494"/>
    </source>
</evidence>
<gene>
    <name evidence="9" type="ORF">PsYK624_071130</name>
</gene>
<dbReference type="GO" id="GO:0005634">
    <property type="term" value="C:nucleus"/>
    <property type="evidence" value="ECO:0007669"/>
    <property type="project" value="UniProtKB-ARBA"/>
</dbReference>
<dbReference type="Gene3D" id="1.20.1050.130">
    <property type="match status" value="1"/>
</dbReference>
<dbReference type="InterPro" id="IPR010987">
    <property type="entry name" value="Glutathione-S-Trfase_C-like"/>
</dbReference>
<evidence type="ECO:0000256" key="3">
    <source>
        <dbReference type="ARBA" id="ARBA00022679"/>
    </source>
</evidence>
<dbReference type="InterPro" id="IPR004046">
    <property type="entry name" value="GST_C"/>
</dbReference>
<comment type="function">
    <text evidence="5">Involved in the oxidative stress response and detoxification.</text>
</comment>
<comment type="similarity">
    <text evidence="1 6">Belongs to the GST superfamily.</text>
</comment>
<dbReference type="SUPFAM" id="SSF47616">
    <property type="entry name" value="GST C-terminal domain-like"/>
    <property type="match status" value="1"/>
</dbReference>
<evidence type="ECO:0000259" key="7">
    <source>
        <dbReference type="PROSITE" id="PS50404"/>
    </source>
</evidence>
<evidence type="ECO:0000256" key="2">
    <source>
        <dbReference type="ARBA" id="ARBA00012452"/>
    </source>
</evidence>
<dbReference type="SFLD" id="SFLDG01151">
    <property type="entry name" value="Main.2:_Nu-like"/>
    <property type="match status" value="1"/>
</dbReference>
<dbReference type="EMBL" id="BPQB01000019">
    <property type="protein sequence ID" value="GJE90966.1"/>
    <property type="molecule type" value="Genomic_DNA"/>
</dbReference>
<dbReference type="InterPro" id="IPR036282">
    <property type="entry name" value="Glutathione-S-Trfase_C_sf"/>
</dbReference>
<dbReference type="PROSITE" id="PS50405">
    <property type="entry name" value="GST_CTER"/>
    <property type="match status" value="1"/>
</dbReference>
<dbReference type="AlphaFoldDB" id="A0A9P3G9V2"/>
<comment type="caution">
    <text evidence="9">The sequence shown here is derived from an EMBL/GenBank/DDBJ whole genome shotgun (WGS) entry which is preliminary data.</text>
</comment>
<reference evidence="9 10" key="1">
    <citation type="submission" date="2021-08" db="EMBL/GenBank/DDBJ databases">
        <title>Draft Genome Sequence of Phanerochaete sordida strain YK-624.</title>
        <authorList>
            <person name="Mori T."/>
            <person name="Dohra H."/>
            <person name="Suzuki T."/>
            <person name="Kawagishi H."/>
            <person name="Hirai H."/>
        </authorList>
    </citation>
    <scope>NUCLEOTIDE SEQUENCE [LARGE SCALE GENOMIC DNA]</scope>
    <source>
        <strain evidence="9 10">YK-624</strain>
    </source>
</reference>
<dbReference type="InterPro" id="IPR004045">
    <property type="entry name" value="Glutathione_S-Trfase_N"/>
</dbReference>
<dbReference type="InterPro" id="IPR036249">
    <property type="entry name" value="Thioredoxin-like_sf"/>
</dbReference>
<dbReference type="Pfam" id="PF00043">
    <property type="entry name" value="GST_C"/>
    <property type="match status" value="1"/>
</dbReference>
<name>A0A9P3G9V2_9APHY</name>
<comment type="catalytic activity">
    <reaction evidence="4">
        <text>RX + glutathione = an S-substituted glutathione + a halide anion + H(+)</text>
        <dbReference type="Rhea" id="RHEA:16437"/>
        <dbReference type="ChEBI" id="CHEBI:15378"/>
        <dbReference type="ChEBI" id="CHEBI:16042"/>
        <dbReference type="ChEBI" id="CHEBI:17792"/>
        <dbReference type="ChEBI" id="CHEBI:57925"/>
        <dbReference type="ChEBI" id="CHEBI:90779"/>
        <dbReference type="EC" id="2.5.1.18"/>
    </reaction>
</comment>
<dbReference type="InterPro" id="IPR040079">
    <property type="entry name" value="Glutathione_S-Trfase"/>
</dbReference>
<feature type="domain" description="GST C-terminal" evidence="8">
    <location>
        <begin position="96"/>
        <end position="224"/>
    </location>
</feature>
<dbReference type="EC" id="2.5.1.18" evidence="2"/>
<proteinExistence type="inferred from homology"/>
<dbReference type="PANTHER" id="PTHR44051">
    <property type="entry name" value="GLUTATHIONE S-TRANSFERASE-RELATED"/>
    <property type="match status" value="1"/>
</dbReference>
<dbReference type="CDD" id="cd03048">
    <property type="entry name" value="GST_N_Ure2p_like"/>
    <property type="match status" value="1"/>
</dbReference>
<dbReference type="GO" id="GO:0004364">
    <property type="term" value="F:glutathione transferase activity"/>
    <property type="evidence" value="ECO:0007669"/>
    <property type="project" value="UniProtKB-EC"/>
</dbReference>
<dbReference type="PROSITE" id="PS50404">
    <property type="entry name" value="GST_NTER"/>
    <property type="match status" value="1"/>
</dbReference>
<evidence type="ECO:0000259" key="8">
    <source>
        <dbReference type="PROSITE" id="PS50405"/>
    </source>
</evidence>
<dbReference type="SFLD" id="SFLDG00358">
    <property type="entry name" value="Main_(cytGST)"/>
    <property type="match status" value="1"/>
</dbReference>
<dbReference type="PANTHER" id="PTHR44051:SF3">
    <property type="entry name" value="TRANSCRIPTIONAL REGULATOR URE2"/>
    <property type="match status" value="1"/>
</dbReference>
<feature type="domain" description="GST N-terminal" evidence="7">
    <location>
        <begin position="5"/>
        <end position="89"/>
    </location>
</feature>
<dbReference type="SUPFAM" id="SSF52833">
    <property type="entry name" value="Thioredoxin-like"/>
    <property type="match status" value="1"/>
</dbReference>
<dbReference type="Proteomes" id="UP000703269">
    <property type="component" value="Unassembled WGS sequence"/>
</dbReference>